<keyword evidence="4 6" id="KW-0472">Membrane</keyword>
<dbReference type="GO" id="GO:0050909">
    <property type="term" value="P:sensory perception of taste"/>
    <property type="evidence" value="ECO:0007669"/>
    <property type="project" value="InterPro"/>
</dbReference>
<sequence length="468" mass="53529">MENHISGLEPLAEDPQQLRCNHRSSPPDGGPRSSLSHHSIHSRKRVHLDGFLAFFRWFCLIRSKEDDGLCDPSFLSALKKVLLHLYFFLFVLHSLLYILELILIFVFAAATRDSSVDSLRNLIYNSRYSFMVIKSLLLFSYFRPRSDSIVKLTAALEEQNASRSSNFKQNIAVLRKLWILAIGVITVTFLIAFAWEILDWSSWGTGFHETWQQDVEIALFGRKLKVWILCIFWYSLGTPINLCMNLAMVFFAELVLTLYLNWREMNKRLTNDPLYLTTEFRDDWEHLRQLAEQADDIFSAMVFVSWASDIVLSVGYLGSVIIYGAGNPREQAYTLLGLFIHAMWYPAIYLVPCILFDEEILRTRQIVVGTVHEEVRSKELASPSLSNNTSTSSLLLLNITLQNMAFRPVAFTAWKFFYITRNVILTIATVLLSYALVLIQLVGRKQDGTPTAQDGFGLSHPNSTLGTQ</sequence>
<name>A0A1D1V6L5_RAMVA</name>
<evidence type="ECO:0000256" key="2">
    <source>
        <dbReference type="ARBA" id="ARBA00022692"/>
    </source>
</evidence>
<dbReference type="OrthoDB" id="5800391at2759"/>
<feature type="transmembrane region" description="Helical" evidence="6">
    <location>
        <begin position="332"/>
        <end position="356"/>
    </location>
</feature>
<accession>A0A1D1V6L5</accession>
<evidence type="ECO:0000313" key="7">
    <source>
        <dbReference type="EMBL" id="GAU96405.1"/>
    </source>
</evidence>
<keyword evidence="5" id="KW-0675">Receptor</keyword>
<proteinExistence type="predicted"/>
<organism evidence="7 8">
    <name type="scientific">Ramazzottius varieornatus</name>
    <name type="common">Water bear</name>
    <name type="synonym">Tardigrade</name>
    <dbReference type="NCBI Taxonomy" id="947166"/>
    <lineage>
        <taxon>Eukaryota</taxon>
        <taxon>Metazoa</taxon>
        <taxon>Ecdysozoa</taxon>
        <taxon>Tardigrada</taxon>
        <taxon>Eutardigrada</taxon>
        <taxon>Parachela</taxon>
        <taxon>Hypsibioidea</taxon>
        <taxon>Ramazzottiidae</taxon>
        <taxon>Ramazzottius</taxon>
    </lineage>
</organism>
<evidence type="ECO:0008006" key="9">
    <source>
        <dbReference type="Google" id="ProtNLM"/>
    </source>
</evidence>
<dbReference type="PANTHER" id="PTHR21421">
    <property type="entry name" value="GUSTATORY RECEPTOR"/>
    <property type="match status" value="1"/>
</dbReference>
<dbReference type="GO" id="GO:0051606">
    <property type="term" value="P:detection of stimulus"/>
    <property type="evidence" value="ECO:0007669"/>
    <property type="project" value="UniProtKB-ARBA"/>
</dbReference>
<protein>
    <recommendedName>
        <fullName evidence="9">Gustatory receptor</fullName>
    </recommendedName>
</protein>
<evidence type="ECO:0000256" key="6">
    <source>
        <dbReference type="SAM" id="Phobius"/>
    </source>
</evidence>
<dbReference type="GO" id="GO:0016020">
    <property type="term" value="C:membrane"/>
    <property type="evidence" value="ECO:0007669"/>
    <property type="project" value="UniProtKB-SubCell"/>
</dbReference>
<keyword evidence="8" id="KW-1185">Reference proteome</keyword>
<dbReference type="AlphaFoldDB" id="A0A1D1V6L5"/>
<feature type="transmembrane region" description="Helical" evidence="6">
    <location>
        <begin position="122"/>
        <end position="142"/>
    </location>
</feature>
<comment type="caution">
    <text evidence="7">The sequence shown here is derived from an EMBL/GenBank/DDBJ whole genome shotgun (WGS) entry which is preliminary data.</text>
</comment>
<dbReference type="STRING" id="947166.A0A1D1V6L5"/>
<evidence type="ECO:0000313" key="8">
    <source>
        <dbReference type="Proteomes" id="UP000186922"/>
    </source>
</evidence>
<comment type="subcellular location">
    <subcellularLocation>
        <location evidence="1">Membrane</location>
        <topology evidence="1">Multi-pass membrane protein</topology>
    </subcellularLocation>
</comment>
<dbReference type="PANTHER" id="PTHR21421:SF29">
    <property type="entry name" value="GUSTATORY RECEPTOR 5A FOR TREHALOSE-RELATED"/>
    <property type="match status" value="1"/>
</dbReference>
<feature type="transmembrane region" description="Helical" evidence="6">
    <location>
        <begin position="85"/>
        <end position="110"/>
    </location>
</feature>
<evidence type="ECO:0000256" key="3">
    <source>
        <dbReference type="ARBA" id="ARBA00022989"/>
    </source>
</evidence>
<keyword evidence="2 6" id="KW-0812">Transmembrane</keyword>
<dbReference type="InterPro" id="IPR013604">
    <property type="entry name" value="7TM_chemorcpt"/>
</dbReference>
<dbReference type="GO" id="GO:0038023">
    <property type="term" value="F:signaling receptor activity"/>
    <property type="evidence" value="ECO:0007669"/>
    <property type="project" value="UniProtKB-ARBA"/>
</dbReference>
<feature type="transmembrane region" description="Helical" evidence="6">
    <location>
        <begin position="297"/>
        <end position="326"/>
    </location>
</feature>
<dbReference type="EMBL" id="BDGG01000003">
    <property type="protein sequence ID" value="GAU96405.1"/>
    <property type="molecule type" value="Genomic_DNA"/>
</dbReference>
<feature type="transmembrane region" description="Helical" evidence="6">
    <location>
        <begin position="177"/>
        <end position="198"/>
    </location>
</feature>
<keyword evidence="3 6" id="KW-1133">Transmembrane helix</keyword>
<evidence type="ECO:0000256" key="1">
    <source>
        <dbReference type="ARBA" id="ARBA00004141"/>
    </source>
</evidence>
<reference evidence="7 8" key="1">
    <citation type="journal article" date="2016" name="Nat. Commun.">
        <title>Extremotolerant tardigrade genome and improved radiotolerance of human cultured cells by tardigrade-unique protein.</title>
        <authorList>
            <person name="Hashimoto T."/>
            <person name="Horikawa D.D."/>
            <person name="Saito Y."/>
            <person name="Kuwahara H."/>
            <person name="Kozuka-Hata H."/>
            <person name="Shin-I T."/>
            <person name="Minakuchi Y."/>
            <person name="Ohishi K."/>
            <person name="Motoyama A."/>
            <person name="Aizu T."/>
            <person name="Enomoto A."/>
            <person name="Kondo K."/>
            <person name="Tanaka S."/>
            <person name="Hara Y."/>
            <person name="Koshikawa S."/>
            <person name="Sagara H."/>
            <person name="Miura T."/>
            <person name="Yokobori S."/>
            <person name="Miyagawa K."/>
            <person name="Suzuki Y."/>
            <person name="Kubo T."/>
            <person name="Oyama M."/>
            <person name="Kohara Y."/>
            <person name="Fujiyama A."/>
            <person name="Arakawa K."/>
            <person name="Katayama T."/>
            <person name="Toyoda A."/>
            <person name="Kunieda T."/>
        </authorList>
    </citation>
    <scope>NUCLEOTIDE SEQUENCE [LARGE SCALE GENOMIC DNA]</scope>
    <source>
        <strain evidence="7 8">YOKOZUNA-1</strain>
    </source>
</reference>
<feature type="transmembrane region" description="Helical" evidence="6">
    <location>
        <begin position="423"/>
        <end position="442"/>
    </location>
</feature>
<evidence type="ECO:0000256" key="5">
    <source>
        <dbReference type="ARBA" id="ARBA00023170"/>
    </source>
</evidence>
<dbReference type="Proteomes" id="UP000186922">
    <property type="component" value="Unassembled WGS sequence"/>
</dbReference>
<gene>
    <name evidence="7" type="primary">RvY_07857-1</name>
    <name evidence="7" type="synonym">RvY_07857.1</name>
    <name evidence="7" type="ORF">RvY_07857</name>
</gene>
<evidence type="ECO:0000256" key="4">
    <source>
        <dbReference type="ARBA" id="ARBA00023136"/>
    </source>
</evidence>
<feature type="transmembrane region" description="Helical" evidence="6">
    <location>
        <begin position="231"/>
        <end position="260"/>
    </location>
</feature>
<dbReference type="Pfam" id="PF08395">
    <property type="entry name" value="7tm_7"/>
    <property type="match status" value="1"/>
</dbReference>